<evidence type="ECO:0000313" key="2">
    <source>
        <dbReference type="EMBL" id="KAF9625541.1"/>
    </source>
</evidence>
<name>A0A835MJ23_9MAGN</name>
<proteinExistence type="predicted"/>
<evidence type="ECO:0000313" key="3">
    <source>
        <dbReference type="Proteomes" id="UP000631114"/>
    </source>
</evidence>
<dbReference type="Gene3D" id="3.30.420.10">
    <property type="entry name" value="Ribonuclease H-like superfamily/Ribonuclease H"/>
    <property type="match status" value="1"/>
</dbReference>
<dbReference type="Proteomes" id="UP000631114">
    <property type="component" value="Unassembled WGS sequence"/>
</dbReference>
<evidence type="ECO:0000259" key="1">
    <source>
        <dbReference type="Pfam" id="PF13456"/>
    </source>
</evidence>
<accession>A0A835MJ23</accession>
<dbReference type="GO" id="GO:0004523">
    <property type="term" value="F:RNA-DNA hybrid ribonuclease activity"/>
    <property type="evidence" value="ECO:0007669"/>
    <property type="project" value="InterPro"/>
</dbReference>
<dbReference type="AlphaFoldDB" id="A0A835MJ23"/>
<comment type="caution">
    <text evidence="2">The sequence shown here is derived from an EMBL/GenBank/DDBJ whole genome shotgun (WGS) entry which is preliminary data.</text>
</comment>
<dbReference type="Pfam" id="PF13456">
    <property type="entry name" value="RVT_3"/>
    <property type="match status" value="1"/>
</dbReference>
<dbReference type="InterPro" id="IPR036397">
    <property type="entry name" value="RNaseH_sf"/>
</dbReference>
<organism evidence="2 3">
    <name type="scientific">Coptis chinensis</name>
    <dbReference type="NCBI Taxonomy" id="261450"/>
    <lineage>
        <taxon>Eukaryota</taxon>
        <taxon>Viridiplantae</taxon>
        <taxon>Streptophyta</taxon>
        <taxon>Embryophyta</taxon>
        <taxon>Tracheophyta</taxon>
        <taxon>Spermatophyta</taxon>
        <taxon>Magnoliopsida</taxon>
        <taxon>Ranunculales</taxon>
        <taxon>Ranunculaceae</taxon>
        <taxon>Coptidoideae</taxon>
        <taxon>Coptis</taxon>
    </lineage>
</organism>
<sequence length="88" mass="9608">MKGISSVKSAYNEIQKKGNASLGASYRTSAGDFLLVIWRKIGVNTNYLAKVLAILEIIEIALWYEWKKIWVESDSSAAVVAFGSGALP</sequence>
<keyword evidence="3" id="KW-1185">Reference proteome</keyword>
<protein>
    <recommendedName>
        <fullName evidence="1">RNase H type-1 domain-containing protein</fullName>
    </recommendedName>
</protein>
<feature type="domain" description="RNase H type-1" evidence="1">
    <location>
        <begin position="15"/>
        <end position="79"/>
    </location>
</feature>
<dbReference type="InterPro" id="IPR002156">
    <property type="entry name" value="RNaseH_domain"/>
</dbReference>
<reference evidence="2 3" key="1">
    <citation type="submission" date="2020-10" db="EMBL/GenBank/DDBJ databases">
        <title>The Coptis chinensis genome and diversification of protoberbering-type alkaloids.</title>
        <authorList>
            <person name="Wang B."/>
            <person name="Shu S."/>
            <person name="Song C."/>
            <person name="Liu Y."/>
        </authorList>
    </citation>
    <scope>NUCLEOTIDE SEQUENCE [LARGE SCALE GENOMIC DNA]</scope>
    <source>
        <strain evidence="2">HL-2020</strain>
        <tissue evidence="2">Leaf</tissue>
    </source>
</reference>
<dbReference type="EMBL" id="JADFTS010000001">
    <property type="protein sequence ID" value="KAF9625541.1"/>
    <property type="molecule type" value="Genomic_DNA"/>
</dbReference>
<dbReference type="GO" id="GO:0003676">
    <property type="term" value="F:nucleic acid binding"/>
    <property type="evidence" value="ECO:0007669"/>
    <property type="project" value="InterPro"/>
</dbReference>
<gene>
    <name evidence="2" type="ORF">IFM89_024296</name>
</gene>